<reference evidence="2" key="1">
    <citation type="journal article" date="2023" name="G3 (Bethesda)">
        <title>Genome assembly and association tests identify interacting loci associated with vigor, precocity, and sex in interspecific pistachio rootstocks.</title>
        <authorList>
            <person name="Palmer W."/>
            <person name="Jacygrad E."/>
            <person name="Sagayaradj S."/>
            <person name="Cavanaugh K."/>
            <person name="Han R."/>
            <person name="Bertier L."/>
            <person name="Beede B."/>
            <person name="Kafkas S."/>
            <person name="Golino D."/>
            <person name="Preece J."/>
            <person name="Michelmore R."/>
        </authorList>
    </citation>
    <scope>NUCLEOTIDE SEQUENCE [LARGE SCALE GENOMIC DNA]</scope>
</reference>
<sequence>MHERGRGNELGRGNSNGCGGIMGSIFEAIPDEICSRNAASFAQCHYQIFQSHACFFFLYLSSCSCWIVLTTSSSSLDGHWGIVPALDQPPFFRLNLH</sequence>
<dbReference type="Proteomes" id="UP001163603">
    <property type="component" value="Chromosome 3"/>
</dbReference>
<proteinExistence type="predicted"/>
<dbReference type="EMBL" id="CM047738">
    <property type="protein sequence ID" value="KAJ0044553.1"/>
    <property type="molecule type" value="Genomic_DNA"/>
</dbReference>
<evidence type="ECO:0000313" key="2">
    <source>
        <dbReference type="Proteomes" id="UP001163603"/>
    </source>
</evidence>
<organism evidence="1 2">
    <name type="scientific">Pistacia integerrima</name>
    <dbReference type="NCBI Taxonomy" id="434235"/>
    <lineage>
        <taxon>Eukaryota</taxon>
        <taxon>Viridiplantae</taxon>
        <taxon>Streptophyta</taxon>
        <taxon>Embryophyta</taxon>
        <taxon>Tracheophyta</taxon>
        <taxon>Spermatophyta</taxon>
        <taxon>Magnoliopsida</taxon>
        <taxon>eudicotyledons</taxon>
        <taxon>Gunneridae</taxon>
        <taxon>Pentapetalae</taxon>
        <taxon>rosids</taxon>
        <taxon>malvids</taxon>
        <taxon>Sapindales</taxon>
        <taxon>Anacardiaceae</taxon>
        <taxon>Pistacia</taxon>
    </lineage>
</organism>
<protein>
    <submittedName>
        <fullName evidence="1">Uncharacterized protein</fullName>
    </submittedName>
</protein>
<evidence type="ECO:0000313" key="1">
    <source>
        <dbReference type="EMBL" id="KAJ0044553.1"/>
    </source>
</evidence>
<comment type="caution">
    <text evidence="1">The sequence shown here is derived from an EMBL/GenBank/DDBJ whole genome shotgun (WGS) entry which is preliminary data.</text>
</comment>
<gene>
    <name evidence="1" type="ORF">Pint_04473</name>
</gene>
<accession>A0ACC0Z2J2</accession>
<keyword evidence="2" id="KW-1185">Reference proteome</keyword>
<name>A0ACC0Z2J2_9ROSI</name>